<dbReference type="PANTHER" id="PTHR21240">
    <property type="entry name" value="2-AMINO-3-CARBOXYLMUCONATE-6-SEMIALDEHYDE DECARBOXYLASE"/>
    <property type="match status" value="1"/>
</dbReference>
<organism evidence="3 4">
    <name type="scientific">Rhodococcus artemisiae</name>
    <dbReference type="NCBI Taxonomy" id="714159"/>
    <lineage>
        <taxon>Bacteria</taxon>
        <taxon>Bacillati</taxon>
        <taxon>Actinomycetota</taxon>
        <taxon>Actinomycetes</taxon>
        <taxon>Mycobacteriales</taxon>
        <taxon>Nocardiaceae</taxon>
        <taxon>Rhodococcus</taxon>
    </lineage>
</organism>
<feature type="domain" description="Amidohydrolase-related" evidence="2">
    <location>
        <begin position="116"/>
        <end position="371"/>
    </location>
</feature>
<evidence type="ECO:0000313" key="4">
    <source>
        <dbReference type="Proteomes" id="UP001336020"/>
    </source>
</evidence>
<evidence type="ECO:0000256" key="1">
    <source>
        <dbReference type="ARBA" id="ARBA00023239"/>
    </source>
</evidence>
<sequence>METQVSDKKLWANSGDSHFLEPDDLWRARLPKHLADLVPRSEKDPDGKWETVFVDGQAFRRRLPSIAQEEFYAASHRAPGASNVELRLKDLDEEGIWTELIFPSLGMWSSSFRTPEVLREALRVSNDWAKETIMDYSPRLVPTAQVSTLDIQDACDELKRCGEIGYKAVFMPVAPHPQQKDYNRDEWEPFWALAEDIGMVIAFHIGTEPIDFASGGASGIAYRGPGGAVLNYTETTFGGQRAVMKLVASGALDRHPNLKVLVSEGGATWVPFVADRMEEGYRQHSTVVRPKLKRSPKEIIYSQVYASFQHDESAVAALTGMGYNNVMWGSDYPHMEGTYGHTQLTLHNLFDSVDQKVKDRIMHGTFEELFPGSPKLPAVGTEKPATAAV</sequence>
<gene>
    <name evidence="3" type="ORF">Q7514_06730</name>
</gene>
<dbReference type="RefSeq" id="WP_330132470.1">
    <property type="nucleotide sequence ID" value="NZ_JAUTXY010000002.1"/>
</dbReference>
<dbReference type="Gene3D" id="3.20.20.140">
    <property type="entry name" value="Metal-dependent hydrolases"/>
    <property type="match status" value="1"/>
</dbReference>
<protein>
    <submittedName>
        <fullName evidence="3">Amidohydrolase family protein</fullName>
    </submittedName>
</protein>
<dbReference type="InterPro" id="IPR032465">
    <property type="entry name" value="ACMSD"/>
</dbReference>
<dbReference type="InterPro" id="IPR006680">
    <property type="entry name" value="Amidohydro-rel"/>
</dbReference>
<evidence type="ECO:0000259" key="2">
    <source>
        <dbReference type="Pfam" id="PF04909"/>
    </source>
</evidence>
<dbReference type="InterPro" id="IPR032466">
    <property type="entry name" value="Metal_Hydrolase"/>
</dbReference>
<reference evidence="3 4" key="1">
    <citation type="submission" date="2023-07" db="EMBL/GenBank/DDBJ databases">
        <authorList>
            <person name="Girao M."/>
            <person name="Carvalho M.F."/>
        </authorList>
    </citation>
    <scope>NUCLEOTIDE SEQUENCE [LARGE SCALE GENOMIC DNA]</scope>
    <source>
        <strain evidence="3 4">YIM65754</strain>
    </source>
</reference>
<dbReference type="PANTHER" id="PTHR21240:SF28">
    <property type="entry name" value="ISO-OROTATE DECARBOXYLASE (EUROFUNG)"/>
    <property type="match status" value="1"/>
</dbReference>
<keyword evidence="4" id="KW-1185">Reference proteome</keyword>
<dbReference type="Proteomes" id="UP001336020">
    <property type="component" value="Unassembled WGS sequence"/>
</dbReference>
<keyword evidence="1" id="KW-0456">Lyase</keyword>
<dbReference type="Pfam" id="PF04909">
    <property type="entry name" value="Amidohydro_2"/>
    <property type="match status" value="1"/>
</dbReference>
<dbReference type="EMBL" id="JAUTXY010000002">
    <property type="protein sequence ID" value="MEE2057221.1"/>
    <property type="molecule type" value="Genomic_DNA"/>
</dbReference>
<comment type="caution">
    <text evidence="3">The sequence shown here is derived from an EMBL/GenBank/DDBJ whole genome shotgun (WGS) entry which is preliminary data.</text>
</comment>
<name>A0ABU7L6P8_9NOCA</name>
<evidence type="ECO:0000313" key="3">
    <source>
        <dbReference type="EMBL" id="MEE2057221.1"/>
    </source>
</evidence>
<dbReference type="SUPFAM" id="SSF51556">
    <property type="entry name" value="Metallo-dependent hydrolases"/>
    <property type="match status" value="1"/>
</dbReference>
<accession>A0ABU7L6P8</accession>
<proteinExistence type="predicted"/>